<evidence type="ECO:0000313" key="3">
    <source>
        <dbReference type="Proteomes" id="UP001215280"/>
    </source>
</evidence>
<keyword evidence="3" id="KW-1185">Reference proteome</keyword>
<evidence type="ECO:0000256" key="1">
    <source>
        <dbReference type="SAM" id="MobiDB-lite"/>
    </source>
</evidence>
<dbReference type="EMBL" id="JARJLG010000083">
    <property type="protein sequence ID" value="KAJ7750092.1"/>
    <property type="molecule type" value="Genomic_DNA"/>
</dbReference>
<proteinExistence type="predicted"/>
<protein>
    <submittedName>
        <fullName evidence="2">Uncharacterized protein</fullName>
    </submittedName>
</protein>
<accession>A0AAD7IWC6</accession>
<comment type="caution">
    <text evidence="2">The sequence shown here is derived from an EMBL/GenBank/DDBJ whole genome shotgun (WGS) entry which is preliminary data.</text>
</comment>
<feature type="compositionally biased region" description="Low complexity" evidence="1">
    <location>
        <begin position="61"/>
        <end position="83"/>
    </location>
</feature>
<feature type="compositionally biased region" description="Basic and acidic residues" evidence="1">
    <location>
        <begin position="1"/>
        <end position="18"/>
    </location>
</feature>
<dbReference type="AlphaFoldDB" id="A0AAD7IWC6"/>
<feature type="region of interest" description="Disordered" evidence="1">
    <location>
        <begin position="1"/>
        <end position="87"/>
    </location>
</feature>
<gene>
    <name evidence="2" type="ORF">DFH07DRAFT_1062205</name>
</gene>
<evidence type="ECO:0000313" key="2">
    <source>
        <dbReference type="EMBL" id="KAJ7750092.1"/>
    </source>
</evidence>
<dbReference type="Proteomes" id="UP001215280">
    <property type="component" value="Unassembled WGS sequence"/>
</dbReference>
<name>A0AAD7IWC6_9AGAR</name>
<sequence length="216" mass="23869">MDTARLEIMDSQRFDASKRGTNRPNLNIQTGLCDKEDASITSAPATPEGSWVSFNFRDSSPEVSDSGSDSLESTTPPTSSDSSFALEDDIDPKFFRQTDVFDKGDRTTTRTIIRPIPRSPILPGCFSRPSSPVTSRPSSPINFAALNCFSTSDVFAEEVDYMQVKRARELDGGEVEVRVHQVVSTDTEIPWIVRNVDDTEGLRRRAMEPRGTVSSP</sequence>
<reference evidence="2" key="1">
    <citation type="submission" date="2023-03" db="EMBL/GenBank/DDBJ databases">
        <title>Massive genome expansion in bonnet fungi (Mycena s.s.) driven by repeated elements and novel gene families across ecological guilds.</title>
        <authorList>
            <consortium name="Lawrence Berkeley National Laboratory"/>
            <person name="Harder C.B."/>
            <person name="Miyauchi S."/>
            <person name="Viragh M."/>
            <person name="Kuo A."/>
            <person name="Thoen E."/>
            <person name="Andreopoulos B."/>
            <person name="Lu D."/>
            <person name="Skrede I."/>
            <person name="Drula E."/>
            <person name="Henrissat B."/>
            <person name="Morin E."/>
            <person name="Kohler A."/>
            <person name="Barry K."/>
            <person name="LaButti K."/>
            <person name="Morin E."/>
            <person name="Salamov A."/>
            <person name="Lipzen A."/>
            <person name="Mereny Z."/>
            <person name="Hegedus B."/>
            <person name="Baldrian P."/>
            <person name="Stursova M."/>
            <person name="Weitz H."/>
            <person name="Taylor A."/>
            <person name="Grigoriev I.V."/>
            <person name="Nagy L.G."/>
            <person name="Martin F."/>
            <person name="Kauserud H."/>
        </authorList>
    </citation>
    <scope>NUCLEOTIDE SEQUENCE</scope>
    <source>
        <strain evidence="2">CBHHK188m</strain>
    </source>
</reference>
<organism evidence="2 3">
    <name type="scientific">Mycena maculata</name>
    <dbReference type="NCBI Taxonomy" id="230809"/>
    <lineage>
        <taxon>Eukaryota</taxon>
        <taxon>Fungi</taxon>
        <taxon>Dikarya</taxon>
        <taxon>Basidiomycota</taxon>
        <taxon>Agaricomycotina</taxon>
        <taxon>Agaricomycetes</taxon>
        <taxon>Agaricomycetidae</taxon>
        <taxon>Agaricales</taxon>
        <taxon>Marasmiineae</taxon>
        <taxon>Mycenaceae</taxon>
        <taxon>Mycena</taxon>
    </lineage>
</organism>